<dbReference type="InterPro" id="IPR031310">
    <property type="entry name" value="Ribosomal_uL5_N"/>
</dbReference>
<name>A0A7C4LQF2_9PLAN</name>
<comment type="similarity">
    <text evidence="1 5 6">Belongs to the universal ribosomal protein uL5 family.</text>
</comment>
<dbReference type="GO" id="GO:0000049">
    <property type="term" value="F:tRNA binding"/>
    <property type="evidence" value="ECO:0007669"/>
    <property type="project" value="UniProtKB-UniRule"/>
</dbReference>
<dbReference type="AlphaFoldDB" id="A0A7C4LQF2"/>
<dbReference type="NCBIfam" id="NF000585">
    <property type="entry name" value="PRK00010.1"/>
    <property type="match status" value="1"/>
</dbReference>
<reference evidence="9" key="1">
    <citation type="journal article" date="2020" name="mSystems">
        <title>Genome- and Community-Level Interaction Insights into Carbon Utilization and Element Cycling Functions of Hydrothermarchaeota in Hydrothermal Sediment.</title>
        <authorList>
            <person name="Zhou Z."/>
            <person name="Liu Y."/>
            <person name="Xu W."/>
            <person name="Pan J."/>
            <person name="Luo Z.H."/>
            <person name="Li M."/>
        </authorList>
    </citation>
    <scope>NUCLEOTIDE SEQUENCE [LARGE SCALE GENOMIC DNA]</scope>
    <source>
        <strain evidence="9">SpSt-508</strain>
    </source>
</reference>
<protein>
    <recommendedName>
        <fullName evidence="4 5">Large ribosomal subunit protein uL5</fullName>
    </recommendedName>
</protein>
<proteinExistence type="inferred from homology"/>
<keyword evidence="5" id="KW-0694">RNA-binding</keyword>
<comment type="function">
    <text evidence="5">This is 1 of the proteins that bind and probably mediate the attachment of the 5S RNA into the large ribosomal subunit, where it forms part of the central protuberance. In the 70S ribosome it contacts protein S13 of the 30S subunit (bridge B1b), connecting the 2 subunits; this bridge is implicated in subunit movement. Contacts the P site tRNA; the 5S rRNA and some of its associated proteins might help stabilize positioning of ribosome-bound tRNAs.</text>
</comment>
<feature type="domain" description="Large ribosomal subunit protein uL5 N-terminal" evidence="7">
    <location>
        <begin position="24"/>
        <end position="80"/>
    </location>
</feature>
<evidence type="ECO:0000313" key="9">
    <source>
        <dbReference type="EMBL" id="HGT39331.1"/>
    </source>
</evidence>
<organism evidence="9">
    <name type="scientific">Schlesneria paludicola</name>
    <dbReference type="NCBI Taxonomy" id="360056"/>
    <lineage>
        <taxon>Bacteria</taxon>
        <taxon>Pseudomonadati</taxon>
        <taxon>Planctomycetota</taxon>
        <taxon>Planctomycetia</taxon>
        <taxon>Planctomycetales</taxon>
        <taxon>Planctomycetaceae</taxon>
        <taxon>Schlesneria</taxon>
    </lineage>
</organism>
<keyword evidence="3 5" id="KW-0687">Ribonucleoprotein</keyword>
<dbReference type="GO" id="GO:0005840">
    <property type="term" value="C:ribosome"/>
    <property type="evidence" value="ECO:0007669"/>
    <property type="project" value="UniProtKB-KW"/>
</dbReference>
<sequence>MARLLDRYRKEVVPTLSKQLGRTNPHSLPRLQKIVVSMGLGKAIGERKRLEEAVEHLALITGQRPQITAAKKAVSGFRLRQGMEVGARVTLRGARMYEFLDRLITLALPRVRDFRGLNPKGFDGRGNYNMGLNEQLVFPEISPDKVNFTQGMNITMVTSARNDEEGRLLLRELGLPFRREGDAETPKKKKS</sequence>
<evidence type="ECO:0000259" key="8">
    <source>
        <dbReference type="Pfam" id="PF00673"/>
    </source>
</evidence>
<dbReference type="Gene3D" id="3.30.1440.10">
    <property type="match status" value="1"/>
</dbReference>
<dbReference type="InterPro" id="IPR031309">
    <property type="entry name" value="Ribosomal_uL5_C"/>
</dbReference>
<dbReference type="InterPro" id="IPR020930">
    <property type="entry name" value="Ribosomal_uL5_bac-type"/>
</dbReference>
<dbReference type="EMBL" id="DSVQ01000012">
    <property type="protein sequence ID" value="HGT39331.1"/>
    <property type="molecule type" value="Genomic_DNA"/>
</dbReference>
<keyword evidence="5" id="KW-0820">tRNA-binding</keyword>
<dbReference type="Pfam" id="PF00281">
    <property type="entry name" value="Ribosomal_L5"/>
    <property type="match status" value="1"/>
</dbReference>
<dbReference type="PIRSF" id="PIRSF002161">
    <property type="entry name" value="Ribosomal_L5"/>
    <property type="match status" value="1"/>
</dbReference>
<comment type="subunit">
    <text evidence="5">Part of the 50S ribosomal subunit; part of the 5S rRNA/L5/L18/L25 subcomplex. Contacts the 5S rRNA and the P site tRNA. Forms a bridge to the 30S subunit in the 70S ribosome.</text>
</comment>
<evidence type="ECO:0000256" key="3">
    <source>
        <dbReference type="ARBA" id="ARBA00023274"/>
    </source>
</evidence>
<dbReference type="SUPFAM" id="SSF55282">
    <property type="entry name" value="RL5-like"/>
    <property type="match status" value="1"/>
</dbReference>
<gene>
    <name evidence="5" type="primary">rplE</name>
    <name evidence="9" type="ORF">ENS64_08745</name>
</gene>
<dbReference type="PANTHER" id="PTHR11994">
    <property type="entry name" value="60S RIBOSOMAL PROTEIN L11-RELATED"/>
    <property type="match status" value="1"/>
</dbReference>
<evidence type="ECO:0000256" key="6">
    <source>
        <dbReference type="RuleBase" id="RU003930"/>
    </source>
</evidence>
<dbReference type="InterPro" id="IPR002132">
    <property type="entry name" value="Ribosomal_uL5"/>
</dbReference>
<dbReference type="FunFam" id="3.30.1440.10:FF:000001">
    <property type="entry name" value="50S ribosomal protein L5"/>
    <property type="match status" value="1"/>
</dbReference>
<comment type="caution">
    <text evidence="9">The sequence shown here is derived from an EMBL/GenBank/DDBJ whole genome shotgun (WGS) entry which is preliminary data.</text>
</comment>
<keyword evidence="2 5" id="KW-0689">Ribosomal protein</keyword>
<dbReference type="GO" id="GO:0019843">
    <property type="term" value="F:rRNA binding"/>
    <property type="evidence" value="ECO:0007669"/>
    <property type="project" value="UniProtKB-UniRule"/>
</dbReference>
<dbReference type="GO" id="GO:0006412">
    <property type="term" value="P:translation"/>
    <property type="evidence" value="ECO:0007669"/>
    <property type="project" value="UniProtKB-UniRule"/>
</dbReference>
<evidence type="ECO:0000256" key="5">
    <source>
        <dbReference type="HAMAP-Rule" id="MF_01333"/>
    </source>
</evidence>
<dbReference type="GO" id="GO:0003735">
    <property type="term" value="F:structural constituent of ribosome"/>
    <property type="evidence" value="ECO:0007669"/>
    <property type="project" value="InterPro"/>
</dbReference>
<dbReference type="Pfam" id="PF00673">
    <property type="entry name" value="Ribosomal_L5_C"/>
    <property type="match status" value="1"/>
</dbReference>
<feature type="domain" description="Large ribosomal subunit protein uL5 C-terminal" evidence="8">
    <location>
        <begin position="85"/>
        <end position="177"/>
    </location>
</feature>
<evidence type="ECO:0000259" key="7">
    <source>
        <dbReference type="Pfam" id="PF00281"/>
    </source>
</evidence>
<evidence type="ECO:0000256" key="4">
    <source>
        <dbReference type="ARBA" id="ARBA00035245"/>
    </source>
</evidence>
<accession>A0A7C4LQF2</accession>
<evidence type="ECO:0000256" key="1">
    <source>
        <dbReference type="ARBA" id="ARBA00008553"/>
    </source>
</evidence>
<evidence type="ECO:0000256" key="2">
    <source>
        <dbReference type="ARBA" id="ARBA00022980"/>
    </source>
</evidence>
<dbReference type="GO" id="GO:1990904">
    <property type="term" value="C:ribonucleoprotein complex"/>
    <property type="evidence" value="ECO:0007669"/>
    <property type="project" value="UniProtKB-KW"/>
</dbReference>
<dbReference type="InterPro" id="IPR022803">
    <property type="entry name" value="Ribosomal_uL5_dom_sf"/>
</dbReference>
<keyword evidence="5" id="KW-0699">rRNA-binding</keyword>
<dbReference type="HAMAP" id="MF_01333_B">
    <property type="entry name" value="Ribosomal_uL5_B"/>
    <property type="match status" value="1"/>
</dbReference>